<protein>
    <submittedName>
        <fullName evidence="1">Uncharacterized protein</fullName>
    </submittedName>
</protein>
<keyword evidence="2" id="KW-1185">Reference proteome</keyword>
<name>A0A8H6J3K1_9PEZI</name>
<evidence type="ECO:0000313" key="2">
    <source>
        <dbReference type="Proteomes" id="UP000652219"/>
    </source>
</evidence>
<dbReference type="Proteomes" id="UP000652219">
    <property type="component" value="Unassembled WGS sequence"/>
</dbReference>
<organism evidence="1 2">
    <name type="scientific">Colletotrichum sojae</name>
    <dbReference type="NCBI Taxonomy" id="2175907"/>
    <lineage>
        <taxon>Eukaryota</taxon>
        <taxon>Fungi</taxon>
        <taxon>Dikarya</taxon>
        <taxon>Ascomycota</taxon>
        <taxon>Pezizomycotina</taxon>
        <taxon>Sordariomycetes</taxon>
        <taxon>Hypocreomycetidae</taxon>
        <taxon>Glomerellales</taxon>
        <taxon>Glomerellaceae</taxon>
        <taxon>Colletotrichum</taxon>
        <taxon>Colletotrichum orchidearum species complex</taxon>
    </lineage>
</organism>
<dbReference type="AlphaFoldDB" id="A0A8H6J3K1"/>
<reference evidence="1 2" key="1">
    <citation type="journal article" date="2020" name="Phytopathology">
        <title>Genome Sequence Resources of Colletotrichum truncatum, C. plurivorum, C. musicola, and C. sojae: Four Species Pathogenic to Soybean (Glycine max).</title>
        <authorList>
            <person name="Rogerio F."/>
            <person name="Boufleur T.R."/>
            <person name="Ciampi-Guillardi M."/>
            <person name="Sukno S.A."/>
            <person name="Thon M.R."/>
            <person name="Massola Junior N.S."/>
            <person name="Baroncelli R."/>
        </authorList>
    </citation>
    <scope>NUCLEOTIDE SEQUENCE [LARGE SCALE GENOMIC DNA]</scope>
    <source>
        <strain evidence="1 2">LFN0009</strain>
    </source>
</reference>
<sequence>MTASIIWKQQATQVEKLVLKRRKGGEGQAMRTPPMIRRFGMFLPGGSPAHVDAEGVFWDGVNSVVRLNPGSKDTRTKISMLPLPAEVGGMGRLRNKPSEVRRGAVCEAINPVANTAFMQEGVTHRTRNMPKVQESTAVLVIRSVATGAADSQEE</sequence>
<evidence type="ECO:0000313" key="1">
    <source>
        <dbReference type="EMBL" id="KAF6805854.1"/>
    </source>
</evidence>
<gene>
    <name evidence="1" type="ORF">CSOJ01_09210</name>
</gene>
<comment type="caution">
    <text evidence="1">The sequence shown here is derived from an EMBL/GenBank/DDBJ whole genome shotgun (WGS) entry which is preliminary data.</text>
</comment>
<dbReference type="EMBL" id="WIGN01000172">
    <property type="protein sequence ID" value="KAF6805854.1"/>
    <property type="molecule type" value="Genomic_DNA"/>
</dbReference>
<proteinExistence type="predicted"/>
<accession>A0A8H6J3K1</accession>